<comment type="caution">
    <text evidence="1">The sequence shown here is derived from an EMBL/GenBank/DDBJ whole genome shotgun (WGS) entry which is preliminary data.</text>
</comment>
<dbReference type="AlphaFoldDB" id="A0A841RGA7"/>
<gene>
    <name evidence="1" type="ORF">HNR50_003728</name>
</gene>
<dbReference type="InterPro" id="IPR031823">
    <property type="entry name" value="TatT"/>
</dbReference>
<dbReference type="RefSeq" id="WP_184748276.1">
    <property type="nucleotide sequence ID" value="NZ_JACHGJ010000009.1"/>
</dbReference>
<organism evidence="1 2">
    <name type="scientific">Spirochaeta isovalerica</name>
    <dbReference type="NCBI Taxonomy" id="150"/>
    <lineage>
        <taxon>Bacteria</taxon>
        <taxon>Pseudomonadati</taxon>
        <taxon>Spirochaetota</taxon>
        <taxon>Spirochaetia</taxon>
        <taxon>Spirochaetales</taxon>
        <taxon>Spirochaetaceae</taxon>
        <taxon>Spirochaeta</taxon>
    </lineage>
</organism>
<name>A0A841RGA7_9SPIO</name>
<dbReference type="PROSITE" id="PS51257">
    <property type="entry name" value="PROKAR_LIPOPROTEIN"/>
    <property type="match status" value="1"/>
</dbReference>
<dbReference type="Pfam" id="PF16811">
    <property type="entry name" value="TAtT"/>
    <property type="match status" value="2"/>
</dbReference>
<dbReference type="Proteomes" id="UP000587760">
    <property type="component" value="Unassembled WGS sequence"/>
</dbReference>
<reference evidence="1 2" key="1">
    <citation type="submission" date="2020-08" db="EMBL/GenBank/DDBJ databases">
        <title>Genomic Encyclopedia of Type Strains, Phase IV (KMG-IV): sequencing the most valuable type-strain genomes for metagenomic binning, comparative biology and taxonomic classification.</title>
        <authorList>
            <person name="Goeker M."/>
        </authorList>
    </citation>
    <scope>NUCLEOTIDE SEQUENCE [LARGE SCALE GENOMIC DNA]</scope>
    <source>
        <strain evidence="1 2">DSM 2461</strain>
    </source>
</reference>
<protein>
    <submittedName>
        <fullName evidence="1">Putative anti-sigma-YlaC factor YlaD</fullName>
    </submittedName>
</protein>
<evidence type="ECO:0000313" key="2">
    <source>
        <dbReference type="Proteomes" id="UP000587760"/>
    </source>
</evidence>
<proteinExistence type="predicted"/>
<keyword evidence="2" id="KW-1185">Reference proteome</keyword>
<dbReference type="InterPro" id="IPR038537">
    <property type="entry name" value="TatT_sf"/>
</dbReference>
<dbReference type="EMBL" id="JACHGJ010000009">
    <property type="protein sequence ID" value="MBB6482040.1"/>
    <property type="molecule type" value="Genomic_DNA"/>
</dbReference>
<accession>A0A841RGA7</accession>
<dbReference type="Gene3D" id="1.25.40.920">
    <property type="entry name" value="TRAP transporter T-component"/>
    <property type="match status" value="2"/>
</dbReference>
<evidence type="ECO:0000313" key="1">
    <source>
        <dbReference type="EMBL" id="MBB6482040.1"/>
    </source>
</evidence>
<sequence length="339" mass="38176">MEKNRIFLFLIILVFTLSGCASIKKAGINMISDVMAGEGSSELFTGDDDPELIKDALPFILKMYEMLAGENPEDPALLLATGSSFIMYSNVFIQTEAEMLSDDDYEEQYRMLHRAKNMYRRGADYLFRSLELSHPGFSELLRQGLVDEALADMTVEDVPAMYWAASGLMGEFSTDPLDFELGPQVYKPVALIYKALELDETFNNGAIHDLLIMINSSLPGAMMFKAGGENPSSTALFVEEYYKAANAVSQADRARYHFERSVEINGNSSVMPYVSLASTLSVNEQNYPEFEELLTTALEIDPEAFPEMRLASIIFQEKARWLLDHRSDYFLLNFDEGDF</sequence>